<proteinExistence type="predicted"/>
<keyword evidence="2" id="KW-1185">Reference proteome</keyword>
<reference evidence="1 2" key="1">
    <citation type="submission" date="2018-07" db="EMBL/GenBank/DDBJ databases">
        <title>Whole genome sequence of Mycobacterium uberis.</title>
        <authorList>
            <person name="Benjak A."/>
        </authorList>
    </citation>
    <scope>NUCLEOTIDE SEQUENCE [LARGE SCALE GENOMIC DNA]</scope>
    <source>
        <strain evidence="1 2">Jura</strain>
    </source>
</reference>
<name>A0A3E1HHH4_9MYCO</name>
<dbReference type="Proteomes" id="UP000258522">
    <property type="component" value="Unassembled WGS sequence"/>
</dbReference>
<dbReference type="AlphaFoldDB" id="A0A3E1HHH4"/>
<comment type="caution">
    <text evidence="1">The sequence shown here is derived from an EMBL/GenBank/DDBJ whole genome shotgun (WGS) entry which is preliminary data.</text>
</comment>
<evidence type="ECO:0000313" key="2">
    <source>
        <dbReference type="Proteomes" id="UP000258522"/>
    </source>
</evidence>
<protein>
    <submittedName>
        <fullName evidence="1">Uncharacterized protein</fullName>
    </submittedName>
</protein>
<accession>A0A3E1HHH4</accession>
<dbReference type="OrthoDB" id="5191634at2"/>
<evidence type="ECO:0000313" key="1">
    <source>
        <dbReference type="EMBL" id="RFD25755.1"/>
    </source>
</evidence>
<sequence>MYVVIDIAKSKVRKNRYVDNGWPTIDPDGHAVSELVTDCTGALSPFGEVVFPLPADDLPYVHPVTVINR</sequence>
<organism evidence="1 2">
    <name type="scientific">Mycobacterium uberis</name>
    <dbReference type="NCBI Taxonomy" id="2162698"/>
    <lineage>
        <taxon>Bacteria</taxon>
        <taxon>Bacillati</taxon>
        <taxon>Actinomycetota</taxon>
        <taxon>Actinomycetes</taxon>
        <taxon>Mycobacteriales</taxon>
        <taxon>Mycobacteriaceae</taxon>
        <taxon>Mycobacterium</taxon>
    </lineage>
</organism>
<gene>
    <name evidence="1" type="ORF">MUBE_07235</name>
</gene>
<dbReference type="EMBL" id="QAYL01000009">
    <property type="protein sequence ID" value="RFD25755.1"/>
    <property type="molecule type" value="Genomic_DNA"/>
</dbReference>